<accession>A0A850TE16</accession>
<keyword evidence="8" id="KW-1185">Reference proteome</keyword>
<keyword evidence="3" id="KW-0408">Iron</keyword>
<evidence type="ECO:0000313" key="7">
    <source>
        <dbReference type="EMBL" id="NWH05676.1"/>
    </source>
</evidence>
<evidence type="ECO:0000259" key="6">
    <source>
        <dbReference type="Pfam" id="PF09989"/>
    </source>
</evidence>
<gene>
    <name evidence="7" type="ORF">HXW94_11890</name>
</gene>
<dbReference type="NCBIfam" id="TIGR00241">
    <property type="entry name" value="CoA_E_activ"/>
    <property type="match status" value="1"/>
</dbReference>
<keyword evidence="4" id="KW-0411">Iron-sulfur</keyword>
<sequence>MKKSAAILGIDVGSVSVHLAVIDMNGNLLHNASEYHHGDARTCLTKMLSHKRLSDVTHVAKTASTPGDVNATINVDEQVAVIRSARYLHKDFSAILHVGGEKFFLSLFDNLGNYRGQRHNSGCAAGTGAFLDQQAGRIHLQGSANISSLALENRDRRPDIATRCAVFAKTDLIHAQQQGYDLKQICDGLCYGLARNIANTLFKQQIPEKEIIFCGGVAKNNAVKKHLESIIGKPLVKGEHALVYGAMGAALCLADKMMDTHIPARSLNDINNFFLERKKTKGVLSPALDLTLSDYPDFSTVTTLDFESVEIEIFKPIHNNDVVKGFLGLDVGSTSTKSIIIDQDGEPVAGFYTRTASRPVEAVQHIFKACDHLMAEKKVTFQIQGCGTTGSGRRISGKIIGADLEPDEITAHATAAVNLHPDVDTIIEIGGQDAKFTLVKNGLVTSSVMNTVCAAGTGSFIEEQAMRLECPLSEYSHRTQGIAAPVSSDRCTVFMERDINYFFAEGYGKNEVLASVLHSVRDNYLTKVANIAQIGDRVVFQGATARNRALVAAFEQKLNKPIHVSRYCHLTGALGIALMAGQMKQQGKLSETNFRGFDLWKEHIPVRQEVCRLCTNHCKITIAQVKGETLAYGFLCGRDYQTKKRMTSSGRYDLLGIRKKVRRRIMPVPCDVKDNKKNITIGLPDALHMVQDLDFWQIFFKELELPVVTSRKCTDPVKQGKRIAGAEFCAPVLALHAHVQFLENKCDYIFLPFYFEDKTNEKRLRRHHCYYTQFAPAMISHPANQKKILSPMVRYLYTSFYTKKQLYDTFRKIGAELSFFDISSAWDRALSVQKNMESALTGLWASQRSADSANVLLLGRPYTVLSSGMNNNIPGIFANLGIKTFFNDMIDLEGIDYSPIDPLLKQIHWKHAAQNLKAAFVAASTQNLYPVYISSFRCAPDAFAVDYFKEIMASANKPYLVLELDEHDSSVGYETRIEAAVRAFENHRRQDQPPQPTDASLFTPKFDKSIGRKTVVFPNWDAISGHLIVNIIKNEGYNAILMEENQETLKKSLLTNTGQCLPLNAVALGFIHTVEKYGLSPENTVLWLNQSDIACNIKMYPYHIQKIFTRHGKGFEKARVYLGELSLFDLGIKASTNTYFAYMFGGLFRSIGCKIRPYEINKGQTDAALRTAVSIMGTALLTGGSKEKALKEIMAMFEQIPVKKETRPKVGIFGDLYVRDNRIMNQNLIQFIEDNGGEVVTTPYYQYVQIIANAYFKKWFKEGKYLSMISSRALLAAVKTMEKRYYPFFAPFFNEAELKVNASYEHILQTYGMLPEHTGESMDNLLKIHYIVNEHPDLALLVAVNPAFCCPGLVTEAMASQIEKKVGVPIVNITYDLSGGNKNKVVVPFLKYLRTPPYSQSRKVSV</sequence>
<dbReference type="Proteomes" id="UP000553343">
    <property type="component" value="Unassembled WGS sequence"/>
</dbReference>
<dbReference type="InterPro" id="IPR008275">
    <property type="entry name" value="CoA_E_activase_dom"/>
</dbReference>
<feature type="domain" description="DUF2229" evidence="6">
    <location>
        <begin position="680"/>
        <end position="890"/>
    </location>
</feature>
<evidence type="ECO:0000256" key="1">
    <source>
        <dbReference type="ARBA" id="ARBA00001966"/>
    </source>
</evidence>
<feature type="domain" description="ATPase BadF/BadG/BcrA/BcrD type" evidence="5">
    <location>
        <begin position="8"/>
        <end position="251"/>
    </location>
</feature>
<proteinExistence type="predicted"/>
<dbReference type="Gene3D" id="3.30.420.40">
    <property type="match status" value="4"/>
</dbReference>
<comment type="caution">
    <text evidence="7">The sequence shown here is derived from an EMBL/GenBank/DDBJ whole genome shotgun (WGS) entry which is preliminary data.</text>
</comment>
<protein>
    <submittedName>
        <fullName evidence="7">CoA activase</fullName>
    </submittedName>
</protein>
<evidence type="ECO:0000256" key="2">
    <source>
        <dbReference type="ARBA" id="ARBA00022723"/>
    </source>
</evidence>
<comment type="cofactor">
    <cofactor evidence="1">
        <name>[4Fe-4S] cluster</name>
        <dbReference type="ChEBI" id="CHEBI:49883"/>
    </cofactor>
</comment>
<dbReference type="CDD" id="cd24034">
    <property type="entry name" value="ASKHA_NBD_O66634-like_rpt1"/>
    <property type="match status" value="1"/>
</dbReference>
<reference evidence="7 8" key="1">
    <citation type="submission" date="2020-06" db="EMBL/GenBank/DDBJ databases">
        <title>High-quality draft genome of sulfate reducer Desulfobacter latus type strain AcrS2 isolated from marine sediment.</title>
        <authorList>
            <person name="Hoppe M."/>
            <person name="Larsen C.K."/>
            <person name="Marshall I.P.G."/>
            <person name="Schramm A."/>
            <person name="Marietou A.G."/>
        </authorList>
    </citation>
    <scope>NUCLEOTIDE SEQUENCE [LARGE SCALE GENOMIC DNA]</scope>
    <source>
        <strain evidence="7 8">AcRS2</strain>
    </source>
</reference>
<keyword evidence="2" id="KW-0479">Metal-binding</keyword>
<feature type="domain" description="ATPase BadF/BadG/BcrA/BcrD type" evidence="5">
    <location>
        <begin position="327"/>
        <end position="580"/>
    </location>
</feature>
<evidence type="ECO:0000256" key="4">
    <source>
        <dbReference type="ARBA" id="ARBA00023014"/>
    </source>
</evidence>
<organism evidence="7 8">
    <name type="scientific">Desulfobacter latus</name>
    <dbReference type="NCBI Taxonomy" id="2292"/>
    <lineage>
        <taxon>Bacteria</taxon>
        <taxon>Pseudomonadati</taxon>
        <taxon>Thermodesulfobacteriota</taxon>
        <taxon>Desulfobacteria</taxon>
        <taxon>Desulfobacterales</taxon>
        <taxon>Desulfobacteraceae</taxon>
        <taxon>Desulfobacter</taxon>
    </lineage>
</organism>
<dbReference type="PANTHER" id="PTHR32329">
    <property type="entry name" value="BIFUNCTIONAL PROTEIN [INCLUDES 2-HYDROXYACYL-COA DEHYDRATASE (N-TER) AND ITS ACTIVATOR DOMAIN (C_TERM)-RELATED"/>
    <property type="match status" value="1"/>
</dbReference>
<evidence type="ECO:0000259" key="5">
    <source>
        <dbReference type="Pfam" id="PF01869"/>
    </source>
</evidence>
<name>A0A850TE16_9BACT</name>
<dbReference type="EMBL" id="JACADJ010000042">
    <property type="protein sequence ID" value="NWH05676.1"/>
    <property type="molecule type" value="Genomic_DNA"/>
</dbReference>
<dbReference type="Pfam" id="PF01869">
    <property type="entry name" value="BcrAD_BadFG"/>
    <property type="match status" value="2"/>
</dbReference>
<dbReference type="GO" id="GO:0051536">
    <property type="term" value="F:iron-sulfur cluster binding"/>
    <property type="evidence" value="ECO:0007669"/>
    <property type="project" value="UniProtKB-KW"/>
</dbReference>
<dbReference type="GO" id="GO:0046872">
    <property type="term" value="F:metal ion binding"/>
    <property type="evidence" value="ECO:0007669"/>
    <property type="project" value="UniProtKB-KW"/>
</dbReference>
<dbReference type="Pfam" id="PF09989">
    <property type="entry name" value="DUF2229"/>
    <property type="match status" value="1"/>
</dbReference>
<dbReference type="InterPro" id="IPR018709">
    <property type="entry name" value="CoA_activase_DUF2229"/>
</dbReference>
<dbReference type="CDD" id="cd24035">
    <property type="entry name" value="ASKHA_NBD_O66634-like_rpt2"/>
    <property type="match status" value="1"/>
</dbReference>
<dbReference type="InterPro" id="IPR043129">
    <property type="entry name" value="ATPase_NBD"/>
</dbReference>
<evidence type="ECO:0000313" key="8">
    <source>
        <dbReference type="Proteomes" id="UP000553343"/>
    </source>
</evidence>
<dbReference type="InterPro" id="IPR002731">
    <property type="entry name" value="ATPase_BadF"/>
</dbReference>
<dbReference type="SUPFAM" id="SSF53067">
    <property type="entry name" value="Actin-like ATPase domain"/>
    <property type="match status" value="2"/>
</dbReference>
<dbReference type="RefSeq" id="WP_178367134.1">
    <property type="nucleotide sequence ID" value="NZ_JACADJ010000042.1"/>
</dbReference>
<dbReference type="InterPro" id="IPR051805">
    <property type="entry name" value="Dehydratase_Activator_Redct"/>
</dbReference>
<dbReference type="PANTHER" id="PTHR32329:SF2">
    <property type="entry name" value="BIFUNCTIONAL PROTEIN [INCLUDES 2-HYDROXYACYL-COA DEHYDRATASE (N-TER) AND ITS ACTIVATOR DOMAIN (C_TERM)"/>
    <property type="match status" value="1"/>
</dbReference>
<evidence type="ECO:0000256" key="3">
    <source>
        <dbReference type="ARBA" id="ARBA00023004"/>
    </source>
</evidence>